<dbReference type="InterPro" id="IPR025274">
    <property type="entry name" value="DUF4070"/>
</dbReference>
<gene>
    <name evidence="11" type="ORF">SAMN02745823_03392</name>
</gene>
<evidence type="ECO:0000256" key="2">
    <source>
        <dbReference type="ARBA" id="ARBA00022603"/>
    </source>
</evidence>
<dbReference type="InterPro" id="IPR058240">
    <property type="entry name" value="rSAM_sf"/>
</dbReference>
<dbReference type="Proteomes" id="UP000183995">
    <property type="component" value="Unassembled WGS sequence"/>
</dbReference>
<feature type="domain" description="B12-binding" evidence="9">
    <location>
        <begin position="2"/>
        <end position="134"/>
    </location>
</feature>
<evidence type="ECO:0000259" key="10">
    <source>
        <dbReference type="PROSITE" id="PS51918"/>
    </source>
</evidence>
<dbReference type="GO" id="GO:0031419">
    <property type="term" value="F:cobalamin binding"/>
    <property type="evidence" value="ECO:0007669"/>
    <property type="project" value="InterPro"/>
</dbReference>
<dbReference type="InterPro" id="IPR007197">
    <property type="entry name" value="rSAM"/>
</dbReference>
<dbReference type="SFLD" id="SFLDS00029">
    <property type="entry name" value="Radical_SAM"/>
    <property type="match status" value="1"/>
</dbReference>
<evidence type="ECO:0000256" key="1">
    <source>
        <dbReference type="ARBA" id="ARBA00001966"/>
    </source>
</evidence>
<sequence length="453" mass="51785">MKKKILLIQPENAEINRFRRKQFNNFVQITMPYLAAFIDEALYEITLVDEYNEKIPFDRFFDLVAITVNTPNAYHCYKISRIFRERGARVALGGPHVTLMPDEARAYCDHILVGEGEETWPRFLRDFYNGRAGGVYAPVSPPALKDLPPPRWELLRRRFSVMKSAVFSTRGCPYHCRYCNLKQIYGDGFRTRPDDEVLREIGGLKAKHFVFWDDNFFADKRHALALMSGLKKLKKRWAAQVTLADCDDDGLLEAARDAGCLYLFVGLESFSDASLNDAGKGVNRVGDYGRIIGMIHRHRILVQAGVVFGFDSDGPDVFEKTLRACETLGIDGATVSILTPLPKTPVYAQLKAEGRLLTGDWSMYNGKTHVAFQPKNMTARQLYEGYTDFRRRFYSLPSFLKRYRVSKTRLPYSFLMNLGYRLAIRGSAYEEAPAGKSTVPEPRCQQRTQKAER</sequence>
<dbReference type="SUPFAM" id="SSF102114">
    <property type="entry name" value="Radical SAM enzymes"/>
    <property type="match status" value="1"/>
</dbReference>
<keyword evidence="7" id="KW-0411">Iron-sulfur</keyword>
<accession>A0A1M5Z8W4</accession>
<keyword evidence="6" id="KW-0408">Iron</keyword>
<dbReference type="SFLD" id="SFLDG01082">
    <property type="entry name" value="B12-binding_domain_containing"/>
    <property type="match status" value="1"/>
</dbReference>
<dbReference type="RefSeq" id="WP_073081706.1">
    <property type="nucleotide sequence ID" value="NZ_FQXV01000015.1"/>
</dbReference>
<name>A0A1M5Z8W4_9FIRM</name>
<dbReference type="PROSITE" id="PS51332">
    <property type="entry name" value="B12_BINDING"/>
    <property type="match status" value="1"/>
</dbReference>
<evidence type="ECO:0000256" key="3">
    <source>
        <dbReference type="ARBA" id="ARBA00022679"/>
    </source>
</evidence>
<dbReference type="SFLD" id="SFLDG01123">
    <property type="entry name" value="methyltransferase_(Class_B)"/>
    <property type="match status" value="1"/>
</dbReference>
<feature type="domain" description="Radical SAM core" evidence="10">
    <location>
        <begin position="157"/>
        <end position="368"/>
    </location>
</feature>
<evidence type="ECO:0000256" key="7">
    <source>
        <dbReference type="ARBA" id="ARBA00023014"/>
    </source>
</evidence>
<dbReference type="SMART" id="SM00729">
    <property type="entry name" value="Elp3"/>
    <property type="match status" value="1"/>
</dbReference>
<keyword evidence="4" id="KW-0949">S-adenosyl-L-methionine</keyword>
<dbReference type="Pfam" id="PF13282">
    <property type="entry name" value="DUF4070"/>
    <property type="match status" value="1"/>
</dbReference>
<proteinExistence type="predicted"/>
<dbReference type="PROSITE" id="PS51918">
    <property type="entry name" value="RADICAL_SAM"/>
    <property type="match status" value="1"/>
</dbReference>
<dbReference type="PANTHER" id="PTHR43409">
    <property type="entry name" value="ANAEROBIC MAGNESIUM-PROTOPORPHYRIN IX MONOMETHYL ESTER CYCLASE-RELATED"/>
    <property type="match status" value="1"/>
</dbReference>
<dbReference type="GO" id="GO:0051539">
    <property type="term" value="F:4 iron, 4 sulfur cluster binding"/>
    <property type="evidence" value="ECO:0007669"/>
    <property type="project" value="UniProtKB-KW"/>
</dbReference>
<dbReference type="Gene3D" id="3.40.50.280">
    <property type="entry name" value="Cobalamin-binding domain"/>
    <property type="match status" value="1"/>
</dbReference>
<dbReference type="PANTHER" id="PTHR43409:SF7">
    <property type="entry name" value="BLL1977 PROTEIN"/>
    <property type="match status" value="1"/>
</dbReference>
<reference evidence="11 12" key="1">
    <citation type="submission" date="2016-11" db="EMBL/GenBank/DDBJ databases">
        <authorList>
            <person name="Jaros S."/>
            <person name="Januszkiewicz K."/>
            <person name="Wedrychowicz H."/>
        </authorList>
    </citation>
    <scope>NUCLEOTIDE SEQUENCE [LARGE SCALE GENOMIC DNA]</scope>
    <source>
        <strain evidence="11 12">DSM 10068</strain>
    </source>
</reference>
<keyword evidence="2" id="KW-0489">Methyltransferase</keyword>
<dbReference type="OrthoDB" id="9801424at2"/>
<evidence type="ECO:0000313" key="11">
    <source>
        <dbReference type="EMBL" id="SHI20680.1"/>
    </source>
</evidence>
<evidence type="ECO:0000259" key="9">
    <source>
        <dbReference type="PROSITE" id="PS51332"/>
    </source>
</evidence>
<dbReference type="AlphaFoldDB" id="A0A1M5Z8W4"/>
<evidence type="ECO:0000256" key="4">
    <source>
        <dbReference type="ARBA" id="ARBA00022691"/>
    </source>
</evidence>
<dbReference type="Pfam" id="PF02310">
    <property type="entry name" value="B12-binding"/>
    <property type="match status" value="1"/>
</dbReference>
<dbReference type="Gene3D" id="3.80.30.20">
    <property type="entry name" value="tm_1862 like domain"/>
    <property type="match status" value="1"/>
</dbReference>
<dbReference type="Pfam" id="PF04055">
    <property type="entry name" value="Radical_SAM"/>
    <property type="match status" value="1"/>
</dbReference>
<dbReference type="InterPro" id="IPR006638">
    <property type="entry name" value="Elp3/MiaA/NifB-like_rSAM"/>
</dbReference>
<dbReference type="InterPro" id="IPR006158">
    <property type="entry name" value="Cobalamin-bd"/>
</dbReference>
<feature type="region of interest" description="Disordered" evidence="8">
    <location>
        <begin position="433"/>
        <end position="453"/>
    </location>
</feature>
<organism evidence="11 12">
    <name type="scientific">Sporobacter termitidis DSM 10068</name>
    <dbReference type="NCBI Taxonomy" id="1123282"/>
    <lineage>
        <taxon>Bacteria</taxon>
        <taxon>Bacillati</taxon>
        <taxon>Bacillota</taxon>
        <taxon>Clostridia</taxon>
        <taxon>Eubacteriales</taxon>
        <taxon>Oscillospiraceae</taxon>
        <taxon>Sporobacter</taxon>
    </lineage>
</organism>
<dbReference type="STRING" id="1123282.SAMN02745823_03392"/>
<dbReference type="GO" id="GO:0005829">
    <property type="term" value="C:cytosol"/>
    <property type="evidence" value="ECO:0007669"/>
    <property type="project" value="TreeGrafter"/>
</dbReference>
<evidence type="ECO:0000256" key="6">
    <source>
        <dbReference type="ARBA" id="ARBA00023004"/>
    </source>
</evidence>
<dbReference type="EMBL" id="FQXV01000015">
    <property type="protein sequence ID" value="SHI20680.1"/>
    <property type="molecule type" value="Genomic_DNA"/>
</dbReference>
<dbReference type="InterPro" id="IPR051198">
    <property type="entry name" value="BchE-like"/>
</dbReference>
<dbReference type="CDD" id="cd02068">
    <property type="entry name" value="radical_SAM_B12_BD"/>
    <property type="match status" value="1"/>
</dbReference>
<keyword evidence="12" id="KW-1185">Reference proteome</keyword>
<keyword evidence="5" id="KW-0479">Metal-binding</keyword>
<dbReference type="InterPro" id="IPR023404">
    <property type="entry name" value="rSAM_horseshoe"/>
</dbReference>
<protein>
    <submittedName>
        <fullName evidence="11">Radical SAM superfamily enzyme YgiQ, UPF0313 family</fullName>
    </submittedName>
</protein>
<comment type="cofactor">
    <cofactor evidence="1">
        <name>[4Fe-4S] cluster</name>
        <dbReference type="ChEBI" id="CHEBI:49883"/>
    </cofactor>
</comment>
<keyword evidence="3" id="KW-0808">Transferase</keyword>
<dbReference type="InterPro" id="IPR034466">
    <property type="entry name" value="Methyltransferase_Class_B"/>
</dbReference>
<evidence type="ECO:0000313" key="12">
    <source>
        <dbReference type="Proteomes" id="UP000183995"/>
    </source>
</evidence>
<evidence type="ECO:0000256" key="8">
    <source>
        <dbReference type="SAM" id="MobiDB-lite"/>
    </source>
</evidence>
<evidence type="ECO:0000256" key="5">
    <source>
        <dbReference type="ARBA" id="ARBA00022723"/>
    </source>
</evidence>
<dbReference type="GO" id="GO:0003824">
    <property type="term" value="F:catalytic activity"/>
    <property type="evidence" value="ECO:0007669"/>
    <property type="project" value="InterPro"/>
</dbReference>
<dbReference type="GO" id="GO:0046872">
    <property type="term" value="F:metal ion binding"/>
    <property type="evidence" value="ECO:0007669"/>
    <property type="project" value="UniProtKB-KW"/>
</dbReference>